<dbReference type="Proteomes" id="UP000309186">
    <property type="component" value="Unassembled WGS sequence"/>
</dbReference>
<name>A0A5R9PZJ0_9GAMM</name>
<dbReference type="AlphaFoldDB" id="A0A5R9PZJ0"/>
<gene>
    <name evidence="2" type="ORF">C1E24_15925</name>
</gene>
<dbReference type="OrthoDB" id="6409619at2"/>
<comment type="caution">
    <text evidence="2">The sequence shown here is derived from an EMBL/GenBank/DDBJ whole genome shotgun (WGS) entry which is preliminary data.</text>
</comment>
<feature type="signal peptide" evidence="1">
    <location>
        <begin position="1"/>
        <end position="20"/>
    </location>
</feature>
<feature type="chain" id="PRO_5024433620" evidence="1">
    <location>
        <begin position="21"/>
        <end position="189"/>
    </location>
</feature>
<sequence length="189" mass="22267">MKTPLWSCLLLLASAFSAFANHVHPQDLVRFTDEQNKIEQWRLGTTKRWDTFEQYFLKKGQKAYYRCGYLYDLESEEVLSHDNAISIYEEIEPVLIDKNSQFPASHSEIEGTFNIALPDKKKHKYVFIYFDIPVKKNGNYEFSDNPSFRKHLEKAQAHRQKAATILKGLKTVPWYRIEIPLIGFKNQQF</sequence>
<evidence type="ECO:0000256" key="1">
    <source>
        <dbReference type="SAM" id="SignalP"/>
    </source>
</evidence>
<evidence type="ECO:0000313" key="3">
    <source>
        <dbReference type="Proteomes" id="UP000309186"/>
    </source>
</evidence>
<organism evidence="2 3">
    <name type="scientific">Pseudoalteromonas phenolica</name>
    <dbReference type="NCBI Taxonomy" id="161398"/>
    <lineage>
        <taxon>Bacteria</taxon>
        <taxon>Pseudomonadati</taxon>
        <taxon>Pseudomonadota</taxon>
        <taxon>Gammaproteobacteria</taxon>
        <taxon>Alteromonadales</taxon>
        <taxon>Pseudoalteromonadaceae</taxon>
        <taxon>Pseudoalteromonas</taxon>
    </lineage>
</organism>
<evidence type="ECO:0000313" key="2">
    <source>
        <dbReference type="EMBL" id="TLX46004.1"/>
    </source>
</evidence>
<keyword evidence="1" id="KW-0732">Signal</keyword>
<reference evidence="2 3" key="1">
    <citation type="submission" date="2018-01" db="EMBL/GenBank/DDBJ databases">
        <title>Co-occurrence of chitin degradation, pigmentation and bioactivity in marine Pseudoalteromonas.</title>
        <authorList>
            <person name="Paulsen S."/>
            <person name="Gram L."/>
            <person name="Machado H."/>
        </authorList>
    </citation>
    <scope>NUCLEOTIDE SEQUENCE [LARGE SCALE GENOMIC DNA]</scope>
    <source>
        <strain evidence="2 3">S3663</strain>
    </source>
</reference>
<dbReference type="RefSeq" id="WP_138483116.1">
    <property type="nucleotide sequence ID" value="NZ_PPSW01000026.1"/>
</dbReference>
<dbReference type="EMBL" id="PPSW01000026">
    <property type="protein sequence ID" value="TLX46004.1"/>
    <property type="molecule type" value="Genomic_DNA"/>
</dbReference>
<protein>
    <submittedName>
        <fullName evidence="2">Uncharacterized protein</fullName>
    </submittedName>
</protein>
<proteinExistence type="predicted"/>
<accession>A0A5R9PZJ0</accession>